<comment type="caution">
    <text evidence="1">The sequence shown here is derived from an EMBL/GenBank/DDBJ whole genome shotgun (WGS) entry which is preliminary data.</text>
</comment>
<organism evidence="1 2">
    <name type="scientific">Cetraspora pellucida</name>
    <dbReference type="NCBI Taxonomy" id="1433469"/>
    <lineage>
        <taxon>Eukaryota</taxon>
        <taxon>Fungi</taxon>
        <taxon>Fungi incertae sedis</taxon>
        <taxon>Mucoromycota</taxon>
        <taxon>Glomeromycotina</taxon>
        <taxon>Glomeromycetes</taxon>
        <taxon>Diversisporales</taxon>
        <taxon>Gigasporaceae</taxon>
        <taxon>Cetraspora</taxon>
    </lineage>
</organism>
<feature type="non-terminal residue" evidence="1">
    <location>
        <position position="177"/>
    </location>
</feature>
<sequence length="177" mass="20304">IVQSTSQGIIQSTSQSTSNKTINQITLHQKLINIIEQLPDDQLKAAVHLFKTMRYSKGPNEGKLLSSFLQNKALNFIKAFIYKLFQDPSLLIQSNKTLQKKIDQLEHSNTKKYHKVRQLVGTLLQYKRKQSQHILKVHAAAHKPQLADSRSLNASIQAIIKKNKRHYTTQFINMTTQ</sequence>
<keyword evidence="2" id="KW-1185">Reference proteome</keyword>
<gene>
    <name evidence="1" type="ORF">SPELUC_LOCUS17242</name>
</gene>
<reference evidence="1" key="1">
    <citation type="submission" date="2021-06" db="EMBL/GenBank/DDBJ databases">
        <authorList>
            <person name="Kallberg Y."/>
            <person name="Tangrot J."/>
            <person name="Rosling A."/>
        </authorList>
    </citation>
    <scope>NUCLEOTIDE SEQUENCE</scope>
    <source>
        <strain evidence="1">28 12/20/2015</strain>
    </source>
</reference>
<protein>
    <submittedName>
        <fullName evidence="1">6725_t:CDS:1</fullName>
    </submittedName>
</protein>
<feature type="non-terminal residue" evidence="1">
    <location>
        <position position="1"/>
    </location>
</feature>
<evidence type="ECO:0000313" key="2">
    <source>
        <dbReference type="Proteomes" id="UP000789366"/>
    </source>
</evidence>
<dbReference type="EMBL" id="CAJVPW010069225">
    <property type="protein sequence ID" value="CAG8791152.1"/>
    <property type="molecule type" value="Genomic_DNA"/>
</dbReference>
<accession>A0ACA9RFV3</accession>
<evidence type="ECO:0000313" key="1">
    <source>
        <dbReference type="EMBL" id="CAG8791152.1"/>
    </source>
</evidence>
<dbReference type="Proteomes" id="UP000789366">
    <property type="component" value="Unassembled WGS sequence"/>
</dbReference>
<proteinExistence type="predicted"/>
<name>A0ACA9RFV3_9GLOM</name>